<evidence type="ECO:0000313" key="1">
    <source>
        <dbReference type="EMBL" id="KAI4314099.1"/>
    </source>
</evidence>
<reference evidence="1 2" key="1">
    <citation type="journal article" date="2022" name="DNA Res.">
        <title>Chromosomal-level genome assembly of the orchid tree Bauhinia variegata (Leguminosae; Cercidoideae) supports the allotetraploid origin hypothesis of Bauhinia.</title>
        <authorList>
            <person name="Zhong Y."/>
            <person name="Chen Y."/>
            <person name="Zheng D."/>
            <person name="Pang J."/>
            <person name="Liu Y."/>
            <person name="Luo S."/>
            <person name="Meng S."/>
            <person name="Qian L."/>
            <person name="Wei D."/>
            <person name="Dai S."/>
            <person name="Zhou R."/>
        </authorList>
    </citation>
    <scope>NUCLEOTIDE SEQUENCE [LARGE SCALE GENOMIC DNA]</scope>
    <source>
        <strain evidence="1">BV-YZ2020</strain>
    </source>
</reference>
<comment type="caution">
    <text evidence="1">The sequence shown here is derived from an EMBL/GenBank/DDBJ whole genome shotgun (WGS) entry which is preliminary data.</text>
</comment>
<protein>
    <submittedName>
        <fullName evidence="1">Uncharacterized protein</fullName>
    </submittedName>
</protein>
<gene>
    <name evidence="1" type="ORF">L6164_027036</name>
</gene>
<evidence type="ECO:0000313" key="2">
    <source>
        <dbReference type="Proteomes" id="UP000828941"/>
    </source>
</evidence>
<accession>A0ACB9LSC3</accession>
<organism evidence="1 2">
    <name type="scientific">Bauhinia variegata</name>
    <name type="common">Purple orchid tree</name>
    <name type="synonym">Phanera variegata</name>
    <dbReference type="NCBI Taxonomy" id="167791"/>
    <lineage>
        <taxon>Eukaryota</taxon>
        <taxon>Viridiplantae</taxon>
        <taxon>Streptophyta</taxon>
        <taxon>Embryophyta</taxon>
        <taxon>Tracheophyta</taxon>
        <taxon>Spermatophyta</taxon>
        <taxon>Magnoliopsida</taxon>
        <taxon>eudicotyledons</taxon>
        <taxon>Gunneridae</taxon>
        <taxon>Pentapetalae</taxon>
        <taxon>rosids</taxon>
        <taxon>fabids</taxon>
        <taxon>Fabales</taxon>
        <taxon>Fabaceae</taxon>
        <taxon>Cercidoideae</taxon>
        <taxon>Cercideae</taxon>
        <taxon>Bauhiniinae</taxon>
        <taxon>Bauhinia</taxon>
    </lineage>
</organism>
<proteinExistence type="predicted"/>
<sequence>MKSSLSSITSSADSHRLLKFLLLLFFFFLLFVSSANCSSSSPPTLPSPTSSSRNNLHHRYCDSFSHETPRSLCSQLQRIHHSLRPFPPQVKGVDTRYGVEKRLVPSGPNPLHN</sequence>
<dbReference type="EMBL" id="CM039436">
    <property type="protein sequence ID" value="KAI4314099.1"/>
    <property type="molecule type" value="Genomic_DNA"/>
</dbReference>
<name>A0ACB9LSC3_BAUVA</name>
<keyword evidence="2" id="KW-1185">Reference proteome</keyword>
<dbReference type="Proteomes" id="UP000828941">
    <property type="component" value="Chromosome 11"/>
</dbReference>